<organism evidence="4 5">
    <name type="scientific">Solea senegalensis</name>
    <name type="common">Senegalese sole</name>
    <dbReference type="NCBI Taxonomy" id="28829"/>
    <lineage>
        <taxon>Eukaryota</taxon>
        <taxon>Metazoa</taxon>
        <taxon>Chordata</taxon>
        <taxon>Craniata</taxon>
        <taxon>Vertebrata</taxon>
        <taxon>Euteleostomi</taxon>
        <taxon>Actinopterygii</taxon>
        <taxon>Neopterygii</taxon>
        <taxon>Teleostei</taxon>
        <taxon>Neoteleostei</taxon>
        <taxon>Acanthomorphata</taxon>
        <taxon>Carangaria</taxon>
        <taxon>Pleuronectiformes</taxon>
        <taxon>Pleuronectoidei</taxon>
        <taxon>Soleidae</taxon>
        <taxon>Solea</taxon>
    </lineage>
</organism>
<dbReference type="PROSITE" id="PS51522">
    <property type="entry name" value="ZF_NANOS"/>
    <property type="match status" value="1"/>
</dbReference>
<sequence>MESDSKSFQPWRDYMGLSDIIREIMAGNNAPEPATPAPSALHSNTDDVFKTEVSVRLDAVDQSVVGAECATGLLHESPPPGSSAPRRLSGGLRFAPNFSRVDSTGVDYKQGHEATGSRALLHESLHPGFFAPQRLPDGMRLAPNFSRADSTDVDYKQGPKATGSRAPKDRIKTSRFKPPEPPGLPALPPERMFCSFCKHNGESELVYGSHWLKNQAGDVLCPYLRQYVCPLCGATGAKVHTKRFCPKVDSAYSSVYAKSRR</sequence>
<dbReference type="InterPro" id="IPR024161">
    <property type="entry name" value="Znf_nanos-typ"/>
</dbReference>
<keyword evidence="1" id="KW-0479">Metal-binding</keyword>
<keyword evidence="1" id="KW-0810">Translation regulation</keyword>
<dbReference type="PANTHER" id="PTHR12887">
    <property type="entry name" value="NANOS PROTEIN"/>
    <property type="match status" value="1"/>
</dbReference>
<accession>A0AAV6QBN2</accession>
<dbReference type="AlphaFoldDB" id="A0AAV6QBN2"/>
<evidence type="ECO:0000256" key="1">
    <source>
        <dbReference type="PROSITE-ProRule" id="PRU00855"/>
    </source>
</evidence>
<evidence type="ECO:0000259" key="3">
    <source>
        <dbReference type="PROSITE" id="PS51522"/>
    </source>
</evidence>
<gene>
    <name evidence="4" type="ORF">JOB18_039176</name>
</gene>
<evidence type="ECO:0000256" key="2">
    <source>
        <dbReference type="SAM" id="MobiDB-lite"/>
    </source>
</evidence>
<dbReference type="EMBL" id="JAGKHQ010000018">
    <property type="protein sequence ID" value="KAG7486807.1"/>
    <property type="molecule type" value="Genomic_DNA"/>
</dbReference>
<proteinExistence type="inferred from homology"/>
<comment type="similarity">
    <text evidence="1">Belongs to the nanos family.</text>
</comment>
<dbReference type="InterPro" id="IPR008705">
    <property type="entry name" value="Nanos/Xcar2"/>
</dbReference>
<evidence type="ECO:0000313" key="5">
    <source>
        <dbReference type="Proteomes" id="UP000693946"/>
    </source>
</evidence>
<feature type="region of interest" description="Disordered" evidence="2">
    <location>
        <begin position="140"/>
        <end position="184"/>
    </location>
</feature>
<name>A0AAV6QBN2_SOLSE</name>
<protein>
    <recommendedName>
        <fullName evidence="3">Nanos-type domain-containing protein</fullName>
    </recommendedName>
</protein>
<comment type="caution">
    <text evidence="4">The sequence shown here is derived from an EMBL/GenBank/DDBJ whole genome shotgun (WGS) entry which is preliminary data.</text>
</comment>
<feature type="region of interest" description="Disordered" evidence="2">
    <location>
        <begin position="26"/>
        <end position="45"/>
    </location>
</feature>
<keyword evidence="1" id="KW-0862">Zinc</keyword>
<dbReference type="GO" id="GO:0008270">
    <property type="term" value="F:zinc ion binding"/>
    <property type="evidence" value="ECO:0007669"/>
    <property type="project" value="UniProtKB-KW"/>
</dbReference>
<dbReference type="Pfam" id="PF05741">
    <property type="entry name" value="zf-nanos"/>
    <property type="match status" value="1"/>
</dbReference>
<dbReference type="Proteomes" id="UP000693946">
    <property type="component" value="Linkage Group LG6"/>
</dbReference>
<evidence type="ECO:0000313" key="4">
    <source>
        <dbReference type="EMBL" id="KAG7486807.1"/>
    </source>
</evidence>
<keyword evidence="1" id="KW-0863">Zinc-finger</keyword>
<dbReference type="GO" id="GO:0006417">
    <property type="term" value="P:regulation of translation"/>
    <property type="evidence" value="ECO:0007669"/>
    <property type="project" value="UniProtKB-UniRule"/>
</dbReference>
<dbReference type="GO" id="GO:0003723">
    <property type="term" value="F:RNA binding"/>
    <property type="evidence" value="ECO:0007669"/>
    <property type="project" value="UniProtKB-UniRule"/>
</dbReference>
<reference evidence="4 5" key="1">
    <citation type="journal article" date="2021" name="Sci. Rep.">
        <title>Chromosome anchoring in Senegalese sole (Solea senegalensis) reveals sex-associated markers and genome rearrangements in flatfish.</title>
        <authorList>
            <person name="Guerrero-Cozar I."/>
            <person name="Gomez-Garrido J."/>
            <person name="Berbel C."/>
            <person name="Martinez-Blanch J.F."/>
            <person name="Alioto T."/>
            <person name="Claros M.G."/>
            <person name="Gagnaire P.A."/>
            <person name="Manchado M."/>
        </authorList>
    </citation>
    <scope>NUCLEOTIDE SEQUENCE [LARGE SCALE GENOMIC DNA]</scope>
    <source>
        <strain evidence="4">Sse05_10M</strain>
    </source>
</reference>
<keyword evidence="5" id="KW-1185">Reference proteome</keyword>
<keyword evidence="1" id="KW-0694">RNA-binding</keyword>
<feature type="domain" description="Nanos-type" evidence="3">
    <location>
        <begin position="193"/>
        <end position="247"/>
    </location>
</feature>